<dbReference type="PANTHER" id="PTHR31375">
    <property type="match status" value="1"/>
</dbReference>
<comment type="similarity">
    <text evidence="2 8">Belongs to the glycosyl hydrolase 28 family.</text>
</comment>
<protein>
    <recommendedName>
        <fullName evidence="12">Pectate lyase superfamily protein domain-containing protein</fullName>
    </recommendedName>
</protein>
<dbReference type="GO" id="GO:0005975">
    <property type="term" value="P:carbohydrate metabolic process"/>
    <property type="evidence" value="ECO:0007669"/>
    <property type="project" value="InterPro"/>
</dbReference>
<name>A0A540KPL6_MALBA</name>
<feature type="signal peptide" evidence="9">
    <location>
        <begin position="1"/>
        <end position="29"/>
    </location>
</feature>
<dbReference type="InterPro" id="IPR011050">
    <property type="entry name" value="Pectin_lyase_fold/virulence"/>
</dbReference>
<feature type="chain" id="PRO_5022142336" description="Pectate lyase superfamily protein domain-containing protein" evidence="9">
    <location>
        <begin position="30"/>
        <end position="251"/>
    </location>
</feature>
<dbReference type="GO" id="GO:0071555">
    <property type="term" value="P:cell wall organization"/>
    <property type="evidence" value="ECO:0007669"/>
    <property type="project" value="UniProtKB-KW"/>
</dbReference>
<evidence type="ECO:0000256" key="7">
    <source>
        <dbReference type="ARBA" id="ARBA00023316"/>
    </source>
</evidence>
<keyword evidence="7" id="KW-0961">Cell wall biogenesis/degradation</keyword>
<dbReference type="GO" id="GO:0004650">
    <property type="term" value="F:polygalacturonase activity"/>
    <property type="evidence" value="ECO:0007669"/>
    <property type="project" value="InterPro"/>
</dbReference>
<keyword evidence="3" id="KW-0134">Cell wall</keyword>
<dbReference type="EMBL" id="VIEB01001048">
    <property type="protein sequence ID" value="TQD76168.1"/>
    <property type="molecule type" value="Genomic_DNA"/>
</dbReference>
<organism evidence="10 11">
    <name type="scientific">Malus baccata</name>
    <name type="common">Siberian crab apple</name>
    <name type="synonym">Pyrus baccata</name>
    <dbReference type="NCBI Taxonomy" id="106549"/>
    <lineage>
        <taxon>Eukaryota</taxon>
        <taxon>Viridiplantae</taxon>
        <taxon>Streptophyta</taxon>
        <taxon>Embryophyta</taxon>
        <taxon>Tracheophyta</taxon>
        <taxon>Spermatophyta</taxon>
        <taxon>Magnoliopsida</taxon>
        <taxon>eudicotyledons</taxon>
        <taxon>Gunneridae</taxon>
        <taxon>Pentapetalae</taxon>
        <taxon>rosids</taxon>
        <taxon>fabids</taxon>
        <taxon>Rosales</taxon>
        <taxon>Rosaceae</taxon>
        <taxon>Amygdaloideae</taxon>
        <taxon>Maleae</taxon>
        <taxon>Malus</taxon>
    </lineage>
</organism>
<dbReference type="InterPro" id="IPR012334">
    <property type="entry name" value="Pectin_lyas_fold"/>
</dbReference>
<dbReference type="Pfam" id="PF00295">
    <property type="entry name" value="Glyco_hydro_28"/>
    <property type="match status" value="2"/>
</dbReference>
<keyword evidence="5 8" id="KW-0378">Hydrolase</keyword>
<evidence type="ECO:0000256" key="2">
    <source>
        <dbReference type="ARBA" id="ARBA00008834"/>
    </source>
</evidence>
<evidence type="ECO:0000313" key="10">
    <source>
        <dbReference type="EMBL" id="TQD76168.1"/>
    </source>
</evidence>
<keyword evidence="4" id="KW-0964">Secreted</keyword>
<keyword evidence="11" id="KW-1185">Reference proteome</keyword>
<evidence type="ECO:0000256" key="3">
    <source>
        <dbReference type="ARBA" id="ARBA00022512"/>
    </source>
</evidence>
<gene>
    <name evidence="10" type="ORF">C1H46_038309</name>
</gene>
<evidence type="ECO:0000256" key="9">
    <source>
        <dbReference type="SAM" id="SignalP"/>
    </source>
</evidence>
<comment type="subcellular location">
    <subcellularLocation>
        <location evidence="1">Secreted</location>
        <location evidence="1">Cell wall</location>
    </subcellularLocation>
</comment>
<dbReference type="SUPFAM" id="SSF51126">
    <property type="entry name" value="Pectin lyase-like"/>
    <property type="match status" value="1"/>
</dbReference>
<evidence type="ECO:0000313" key="11">
    <source>
        <dbReference type="Proteomes" id="UP000315295"/>
    </source>
</evidence>
<evidence type="ECO:0000256" key="1">
    <source>
        <dbReference type="ARBA" id="ARBA00004191"/>
    </source>
</evidence>
<keyword evidence="6 8" id="KW-0326">Glycosidase</keyword>
<keyword evidence="9" id="KW-0732">Signal</keyword>
<evidence type="ECO:0000256" key="4">
    <source>
        <dbReference type="ARBA" id="ARBA00022525"/>
    </source>
</evidence>
<dbReference type="InterPro" id="IPR000743">
    <property type="entry name" value="Glyco_hydro_28"/>
</dbReference>
<dbReference type="AlphaFoldDB" id="A0A540KPL6"/>
<evidence type="ECO:0000256" key="6">
    <source>
        <dbReference type="ARBA" id="ARBA00023295"/>
    </source>
</evidence>
<dbReference type="STRING" id="106549.A0A540KPL6"/>
<comment type="caution">
    <text evidence="10">The sequence shown here is derived from an EMBL/GenBank/DDBJ whole genome shotgun (WGS) entry which is preliminary data.</text>
</comment>
<accession>A0A540KPL6</accession>
<dbReference type="Gene3D" id="2.160.20.10">
    <property type="entry name" value="Single-stranded right-handed beta-helix, Pectin lyase-like"/>
    <property type="match status" value="2"/>
</dbReference>
<reference evidence="10 11" key="1">
    <citation type="journal article" date="2019" name="G3 (Bethesda)">
        <title>Sequencing of a Wild Apple (Malus baccata) Genome Unravels the Differences Between Cultivated and Wild Apple Species Regarding Disease Resistance and Cold Tolerance.</title>
        <authorList>
            <person name="Chen X."/>
        </authorList>
    </citation>
    <scope>NUCLEOTIDE SEQUENCE [LARGE SCALE GENOMIC DNA]</scope>
    <source>
        <strain evidence="11">cv. Shandingzi</strain>
        <tissue evidence="10">Leaves</tissue>
    </source>
</reference>
<evidence type="ECO:0000256" key="8">
    <source>
        <dbReference type="RuleBase" id="RU361169"/>
    </source>
</evidence>
<evidence type="ECO:0008006" key="12">
    <source>
        <dbReference type="Google" id="ProtNLM"/>
    </source>
</evidence>
<sequence>MAIAGGMSCHAILVLCLAALASRATGSVAIPPAVFDVFRGSNLGVHDKADPDEKIFNVLDFGAKPDGNHDASMNFIKTWLAACHNTGKSRVLIPPGTYKSGPVVFQGPCTSSKPVVVQVLGTIKGLNDLSLYEEPYWFLFENVEGLVIIGNGIFDGQGSSAWKVAGDCGSSSDGCSPLPSYEHENDVTGITVKKTTFLNTDNGIRIKSWPGSGPSRASGMVFKDIIMQNVRNPIIIDQEYCTGGCNKNQVC</sequence>
<evidence type="ECO:0000256" key="5">
    <source>
        <dbReference type="ARBA" id="ARBA00022801"/>
    </source>
</evidence>
<dbReference type="Proteomes" id="UP000315295">
    <property type="component" value="Unassembled WGS sequence"/>
</dbReference>
<proteinExistence type="inferred from homology"/>